<feature type="region of interest" description="Disordered" evidence="5">
    <location>
        <begin position="378"/>
        <end position="407"/>
    </location>
</feature>
<evidence type="ECO:0000313" key="8">
    <source>
        <dbReference type="EMBL" id="OIQ76870.1"/>
    </source>
</evidence>
<gene>
    <name evidence="8" type="primary">uvrD2_3</name>
    <name evidence="8" type="ORF">GALL_414470</name>
</gene>
<dbReference type="Pfam" id="PF13361">
    <property type="entry name" value="UvrD_C"/>
    <property type="match status" value="2"/>
</dbReference>
<dbReference type="InterPro" id="IPR014017">
    <property type="entry name" value="DNA_helicase_UvrD-like_C"/>
</dbReference>
<dbReference type="InterPro" id="IPR002121">
    <property type="entry name" value="HRDC_dom"/>
</dbReference>
<accession>A0A1J5PZM3</accession>
<organism evidence="8">
    <name type="scientific">mine drainage metagenome</name>
    <dbReference type="NCBI Taxonomy" id="410659"/>
    <lineage>
        <taxon>unclassified sequences</taxon>
        <taxon>metagenomes</taxon>
        <taxon>ecological metagenomes</taxon>
    </lineage>
</organism>
<dbReference type="PANTHER" id="PTHR11070:SF69">
    <property type="entry name" value="ATP-DEPENDENT DNA HELICASE UVRD2"/>
    <property type="match status" value="1"/>
</dbReference>
<dbReference type="AlphaFoldDB" id="A0A1J5PZM3"/>
<comment type="caution">
    <text evidence="8">The sequence shown here is derived from an EMBL/GenBank/DDBJ whole genome shotgun (WGS) entry which is preliminary data.</text>
</comment>
<dbReference type="InterPro" id="IPR044876">
    <property type="entry name" value="HRDC_dom_sf"/>
</dbReference>
<dbReference type="GO" id="GO:0003677">
    <property type="term" value="F:DNA binding"/>
    <property type="evidence" value="ECO:0007669"/>
    <property type="project" value="InterPro"/>
</dbReference>
<dbReference type="InterPro" id="IPR000212">
    <property type="entry name" value="DNA_helicase_UvrD/REP"/>
</dbReference>
<dbReference type="GO" id="GO:0016787">
    <property type="term" value="F:hydrolase activity"/>
    <property type="evidence" value="ECO:0007669"/>
    <property type="project" value="UniProtKB-KW"/>
</dbReference>
<evidence type="ECO:0000256" key="2">
    <source>
        <dbReference type="ARBA" id="ARBA00022801"/>
    </source>
</evidence>
<dbReference type="PROSITE" id="PS50967">
    <property type="entry name" value="HRDC"/>
    <property type="match status" value="1"/>
</dbReference>
<dbReference type="InterPro" id="IPR027417">
    <property type="entry name" value="P-loop_NTPase"/>
</dbReference>
<evidence type="ECO:0000259" key="7">
    <source>
        <dbReference type="PROSITE" id="PS51217"/>
    </source>
</evidence>
<name>A0A1J5PZM3_9ZZZZ</name>
<dbReference type="FunFam" id="3.40.50.300:FF:001181">
    <property type="entry name" value="DNA helicase"/>
    <property type="match status" value="1"/>
</dbReference>
<dbReference type="GO" id="GO:0005524">
    <property type="term" value="F:ATP binding"/>
    <property type="evidence" value="ECO:0007669"/>
    <property type="project" value="UniProtKB-KW"/>
</dbReference>
<dbReference type="GO" id="GO:0033202">
    <property type="term" value="C:DNA helicase complex"/>
    <property type="evidence" value="ECO:0007669"/>
    <property type="project" value="TreeGrafter"/>
</dbReference>
<dbReference type="GO" id="GO:0000725">
    <property type="term" value="P:recombinational repair"/>
    <property type="evidence" value="ECO:0007669"/>
    <property type="project" value="TreeGrafter"/>
</dbReference>
<dbReference type="SUPFAM" id="SSF52540">
    <property type="entry name" value="P-loop containing nucleoside triphosphate hydrolases"/>
    <property type="match status" value="1"/>
</dbReference>
<proteinExistence type="predicted"/>
<dbReference type="SUPFAM" id="SSF47819">
    <property type="entry name" value="HRDC-like"/>
    <property type="match status" value="1"/>
</dbReference>
<feature type="domain" description="HRDC" evidence="6">
    <location>
        <begin position="293"/>
        <end position="373"/>
    </location>
</feature>
<dbReference type="Gene3D" id="1.10.150.80">
    <property type="entry name" value="HRDC domain"/>
    <property type="match status" value="1"/>
</dbReference>
<dbReference type="EMBL" id="MLJW01001751">
    <property type="protein sequence ID" value="OIQ76870.1"/>
    <property type="molecule type" value="Genomic_DNA"/>
</dbReference>
<evidence type="ECO:0000256" key="5">
    <source>
        <dbReference type="SAM" id="MobiDB-lite"/>
    </source>
</evidence>
<sequence>MAPAGPKPNFVEYQDEVAEAGDVARKIVKLVDSGVALSEIAILYRTNSQSAAYEESLTELAIPYQVRGGERFFERAEVKAALRLLRGSAVASSEGEVRSEVVNVLESTGWALLKPPSGSGAVRSRWESLAALVALFDELAAVAPGLTMRAFVDELDERRLAQHAPTLEGVTLATLHSAKGLEWDAVFIVGLSEGLMPISMANTDEAISEERRLLYVGITRARRHLTFTWSLSRTPGGRGSRSASRFLDALRPKSAKATVSPKPSRGLATCRICKRPLSSASERKIGRCATCPGGADIGVLDQLRAWRTLTAQATNVPAYTVFTDATLQAIAEIRPSTLEDLAKISGVGPIKLTRYGSELLALLYEAAFAFGRPGERLAATTRPSSKISPPQTPQGSRLESAPSRQRL</sequence>
<dbReference type="InterPro" id="IPR010997">
    <property type="entry name" value="HRDC-like_sf"/>
</dbReference>
<keyword evidence="3 8" id="KW-0347">Helicase</keyword>
<evidence type="ECO:0000256" key="1">
    <source>
        <dbReference type="ARBA" id="ARBA00022741"/>
    </source>
</evidence>
<feature type="compositionally biased region" description="Polar residues" evidence="5">
    <location>
        <begin position="381"/>
        <end position="397"/>
    </location>
</feature>
<feature type="domain" description="UvrD-like helicase C-terminal" evidence="7">
    <location>
        <begin position="1"/>
        <end position="223"/>
    </location>
</feature>
<keyword evidence="2 8" id="KW-0378">Hydrolase</keyword>
<dbReference type="Gene3D" id="1.10.486.10">
    <property type="entry name" value="PCRA, domain 4"/>
    <property type="match status" value="1"/>
</dbReference>
<keyword evidence="4" id="KW-0067">ATP-binding</keyword>
<protein>
    <submittedName>
        <fullName evidence="8">ATP-dependent DNA helicase UvrD2</fullName>
        <ecNumber evidence="8">3.6.4.12</ecNumber>
    </submittedName>
</protein>
<dbReference type="Pfam" id="PF00570">
    <property type="entry name" value="HRDC"/>
    <property type="match status" value="1"/>
</dbReference>
<evidence type="ECO:0000256" key="3">
    <source>
        <dbReference type="ARBA" id="ARBA00022806"/>
    </source>
</evidence>
<keyword evidence="1" id="KW-0547">Nucleotide-binding</keyword>
<dbReference type="GO" id="GO:0043138">
    <property type="term" value="F:3'-5' DNA helicase activity"/>
    <property type="evidence" value="ECO:0007669"/>
    <property type="project" value="TreeGrafter"/>
</dbReference>
<dbReference type="CDD" id="cd18807">
    <property type="entry name" value="SF1_C_UvrD"/>
    <property type="match status" value="1"/>
</dbReference>
<evidence type="ECO:0000256" key="4">
    <source>
        <dbReference type="ARBA" id="ARBA00022840"/>
    </source>
</evidence>
<dbReference type="Gene3D" id="3.40.50.300">
    <property type="entry name" value="P-loop containing nucleotide triphosphate hydrolases"/>
    <property type="match status" value="2"/>
</dbReference>
<dbReference type="EC" id="3.6.4.12" evidence="8"/>
<evidence type="ECO:0000259" key="6">
    <source>
        <dbReference type="PROSITE" id="PS50967"/>
    </source>
</evidence>
<reference evidence="8" key="1">
    <citation type="submission" date="2016-10" db="EMBL/GenBank/DDBJ databases">
        <title>Sequence of Gallionella enrichment culture.</title>
        <authorList>
            <person name="Poehlein A."/>
            <person name="Muehling M."/>
            <person name="Daniel R."/>
        </authorList>
    </citation>
    <scope>NUCLEOTIDE SEQUENCE</scope>
</reference>
<dbReference type="SMART" id="SM00341">
    <property type="entry name" value="HRDC"/>
    <property type="match status" value="1"/>
</dbReference>
<dbReference type="PROSITE" id="PS51217">
    <property type="entry name" value="UVRD_HELICASE_CTER"/>
    <property type="match status" value="1"/>
</dbReference>
<dbReference type="PANTHER" id="PTHR11070">
    <property type="entry name" value="UVRD / RECB / PCRA DNA HELICASE FAMILY MEMBER"/>
    <property type="match status" value="1"/>
</dbReference>
<dbReference type="GO" id="GO:0005829">
    <property type="term" value="C:cytosol"/>
    <property type="evidence" value="ECO:0007669"/>
    <property type="project" value="TreeGrafter"/>
</dbReference>